<reference evidence="2" key="1">
    <citation type="submission" date="2025-08" db="UniProtKB">
        <authorList>
            <consortium name="RefSeq"/>
        </authorList>
    </citation>
    <scope>IDENTIFICATION</scope>
    <source>
        <tissue evidence="2">Young leaves</tissue>
    </source>
</reference>
<gene>
    <name evidence="2" type="primary">LOC120104690</name>
</gene>
<keyword evidence="1" id="KW-1185">Reference proteome</keyword>
<sequence>MADSSSSTTLVIHTPISVNATTLLVVVNASSQLFLKLKPINFSFWRAQFVSLVIGYDLMGYIDGMIKRPTTVSFSQGDAPVAAYSHWLCQDKLILHAIFSSVSETVIPLIATCETSHEAWITLTRLYANKTRSRVTQLKESLSLAQRGSSSVTEFLQSVKSFVDELATIDTPLSPDDLTLYIFNGLGPKFRDIVAPICAKEKPFFL</sequence>
<proteinExistence type="predicted"/>
<dbReference type="KEGG" id="pda:120104690"/>
<dbReference type="Pfam" id="PF14223">
    <property type="entry name" value="Retrotran_gag_2"/>
    <property type="match status" value="1"/>
</dbReference>
<name>A0A8B8ZKH8_PHODC</name>
<accession>A0A8B8ZKH8</accession>
<protein>
    <submittedName>
        <fullName evidence="2">Uncharacterized protein LOC120104690</fullName>
    </submittedName>
</protein>
<dbReference type="GeneID" id="120104690"/>
<evidence type="ECO:0000313" key="2">
    <source>
        <dbReference type="RefSeq" id="XP_038972179.1"/>
    </source>
</evidence>
<evidence type="ECO:0000313" key="1">
    <source>
        <dbReference type="Proteomes" id="UP000228380"/>
    </source>
</evidence>
<dbReference type="AlphaFoldDB" id="A0A8B8ZKH8"/>
<dbReference type="PANTHER" id="PTHR47481:SF9">
    <property type="entry name" value="RETROTRANSPOSON GAG DOMAIN-CONTAINING PROTEIN"/>
    <property type="match status" value="1"/>
</dbReference>
<dbReference type="RefSeq" id="XP_038972179.1">
    <property type="nucleotide sequence ID" value="XM_039116251.1"/>
</dbReference>
<dbReference type="OrthoDB" id="786475at2759"/>
<dbReference type="PANTHER" id="PTHR47481">
    <property type="match status" value="1"/>
</dbReference>
<dbReference type="Proteomes" id="UP000228380">
    <property type="component" value="Unplaced"/>
</dbReference>
<organism evidence="1 2">
    <name type="scientific">Phoenix dactylifera</name>
    <name type="common">Date palm</name>
    <dbReference type="NCBI Taxonomy" id="42345"/>
    <lineage>
        <taxon>Eukaryota</taxon>
        <taxon>Viridiplantae</taxon>
        <taxon>Streptophyta</taxon>
        <taxon>Embryophyta</taxon>
        <taxon>Tracheophyta</taxon>
        <taxon>Spermatophyta</taxon>
        <taxon>Magnoliopsida</taxon>
        <taxon>Liliopsida</taxon>
        <taxon>Arecaceae</taxon>
        <taxon>Coryphoideae</taxon>
        <taxon>Phoeniceae</taxon>
        <taxon>Phoenix</taxon>
    </lineage>
</organism>